<accession>A0A6G7YTP2</accession>
<dbReference type="InterPro" id="IPR002469">
    <property type="entry name" value="Peptidase_S9B_N"/>
</dbReference>
<dbReference type="InterPro" id="IPR011659">
    <property type="entry name" value="WD40"/>
</dbReference>
<dbReference type="Gene3D" id="2.140.10.30">
    <property type="entry name" value="Dipeptidylpeptidase IV, N-terminal domain"/>
    <property type="match status" value="1"/>
</dbReference>
<dbReference type="KEGG" id="spii:G7077_13070"/>
<dbReference type="PANTHER" id="PTHR11731:SF193">
    <property type="entry name" value="DIPEPTIDYL PEPTIDASE 9"/>
    <property type="match status" value="1"/>
</dbReference>
<reference evidence="3 4" key="1">
    <citation type="submission" date="2020-03" db="EMBL/GenBank/DDBJ databases">
        <title>Sphingomonas sp. nov., isolated from fish.</title>
        <authorList>
            <person name="Hyun D.-W."/>
            <person name="Bae J.-W."/>
        </authorList>
    </citation>
    <scope>NUCLEOTIDE SEQUENCE [LARGE SCALE GENOMIC DNA]</scope>
    <source>
        <strain evidence="3 4">HDW15B</strain>
    </source>
</reference>
<name>A0A6G7YTP2_9SPHN</name>
<dbReference type="RefSeq" id="WP_166412492.1">
    <property type="nucleotide sequence ID" value="NZ_CP049869.1"/>
</dbReference>
<keyword evidence="4" id="KW-1185">Reference proteome</keyword>
<dbReference type="EMBL" id="CP049869">
    <property type="protein sequence ID" value="QIK80110.1"/>
    <property type="molecule type" value="Genomic_DNA"/>
</dbReference>
<evidence type="ECO:0000259" key="2">
    <source>
        <dbReference type="Pfam" id="PF00930"/>
    </source>
</evidence>
<dbReference type="GO" id="GO:0008236">
    <property type="term" value="F:serine-type peptidase activity"/>
    <property type="evidence" value="ECO:0007669"/>
    <property type="project" value="InterPro"/>
</dbReference>
<dbReference type="Pfam" id="PF00930">
    <property type="entry name" value="DPPIV_N"/>
    <property type="match status" value="1"/>
</dbReference>
<dbReference type="AlphaFoldDB" id="A0A6G7YTP2"/>
<dbReference type="SUPFAM" id="SSF82171">
    <property type="entry name" value="DPP6 N-terminal domain-like"/>
    <property type="match status" value="1"/>
</dbReference>
<dbReference type="InterPro" id="IPR001375">
    <property type="entry name" value="Peptidase_S9_cat"/>
</dbReference>
<evidence type="ECO:0000313" key="3">
    <source>
        <dbReference type="EMBL" id="QIK80110.1"/>
    </source>
</evidence>
<evidence type="ECO:0000313" key="4">
    <source>
        <dbReference type="Proteomes" id="UP000503222"/>
    </source>
</evidence>
<feature type="domain" description="Peptidase S9 prolyl oligopeptidase catalytic" evidence="1">
    <location>
        <begin position="531"/>
        <end position="728"/>
    </location>
</feature>
<organism evidence="3 4">
    <name type="scientific">Sphingomonas piscis</name>
    <dbReference type="NCBI Taxonomy" id="2714943"/>
    <lineage>
        <taxon>Bacteria</taxon>
        <taxon>Pseudomonadati</taxon>
        <taxon>Pseudomonadota</taxon>
        <taxon>Alphaproteobacteria</taxon>
        <taxon>Sphingomonadales</taxon>
        <taxon>Sphingomonadaceae</taxon>
        <taxon>Sphingomonas</taxon>
    </lineage>
</organism>
<feature type="domain" description="Dipeptidylpeptidase IV N-terminal" evidence="2">
    <location>
        <begin position="121"/>
        <end position="441"/>
    </location>
</feature>
<dbReference type="SUPFAM" id="SSF53474">
    <property type="entry name" value="alpha/beta-Hydrolases"/>
    <property type="match status" value="1"/>
</dbReference>
<dbReference type="PANTHER" id="PTHR11731">
    <property type="entry name" value="PROTEASE FAMILY S9B,C DIPEPTIDYL-PEPTIDASE IV-RELATED"/>
    <property type="match status" value="1"/>
</dbReference>
<dbReference type="Proteomes" id="UP000503222">
    <property type="component" value="Chromosome"/>
</dbReference>
<dbReference type="InterPro" id="IPR050278">
    <property type="entry name" value="Serine_Prot_S9B/DPPIV"/>
</dbReference>
<dbReference type="GO" id="GO:0008239">
    <property type="term" value="F:dipeptidyl-peptidase activity"/>
    <property type="evidence" value="ECO:0007669"/>
    <property type="project" value="TreeGrafter"/>
</dbReference>
<protein>
    <submittedName>
        <fullName evidence="3">S9 family peptidase</fullName>
    </submittedName>
</protein>
<proteinExistence type="predicted"/>
<evidence type="ECO:0000259" key="1">
    <source>
        <dbReference type="Pfam" id="PF00326"/>
    </source>
</evidence>
<dbReference type="InterPro" id="IPR029058">
    <property type="entry name" value="AB_hydrolase_fold"/>
</dbReference>
<dbReference type="GO" id="GO:0006508">
    <property type="term" value="P:proteolysis"/>
    <property type="evidence" value="ECO:0007669"/>
    <property type="project" value="InterPro"/>
</dbReference>
<dbReference type="Pfam" id="PF07676">
    <property type="entry name" value="PD40"/>
    <property type="match status" value="1"/>
</dbReference>
<dbReference type="Gene3D" id="3.40.50.1820">
    <property type="entry name" value="alpha/beta hydrolase"/>
    <property type="match status" value="1"/>
</dbReference>
<gene>
    <name evidence="3" type="ORF">G7077_13070</name>
</gene>
<sequence length="732" mass="81018">MTTAAHAALPVPAGVAQQPLTLERVFASPSLAGSTPRGVKLSPDGRYLTMLRNRTDELERYDLWALDTNGGNWRMLVDSKTVGSGAALSEAEKMQRERKRLAGLRGIVTYDWSQDGKKILVPLDGDLYLAGLDGTVKRLTQSKEGELNPVISPKGKYVSFVRDQKLWAGPVGVAAKAITPGGGTVHYGEAEFVAQEELDRFTGYWWSPNDDRIAVQWFDEKNVGIVTRTSIGAEETTTFEQRYPAAGTPNIVPHLILTDPDGRNKVEVDLGVDKDIYLARVDWAKDGKTLFVQRLSRAQDRIDMLAVDPKTGKSRLLFSDKAAAGHWINLTDNYRILGDGSIIWWSERDGLGQLYRFNDGQWTRLTDGKSYVMELEGVDEAGGRIFYQANPDVVSPQIYSLDLAKPGTAGRLLTDPAFKNSASMDEEATRLIVTRSSPEQPSQVYLADTSGRQIAWVEENRLDAKHPYAPYLASHEPTRYGTIKAADGSDLHYMMVVPSGLKPGQRAPVFFEHYGGPHNQSVTRSWSGALTQYLVDRGYIYFELDNRGSANRSVAFEKQINRAMGGVEVEDQKAGVQFLKTLPFVDGNKIATYGWSYGGYMTLKMLEADPGLYAAGIAGAPVTKWELYDTAYTERYLGNPNTEPDSYERSNALADAGKIRDPLLVIHGMSDDNVVFQNSTVLFAKLQQQGVPFDIMVYPGATHAVAGEKLKVHTWKTILRFLDQHLKGSPTK</sequence>
<dbReference type="Pfam" id="PF00326">
    <property type="entry name" value="Peptidase_S9"/>
    <property type="match status" value="1"/>
</dbReference>